<feature type="domain" description="Reverse transcriptase" evidence="1">
    <location>
        <begin position="1"/>
        <end position="178"/>
    </location>
</feature>
<name>A0A1B6KHN8_9HEMI</name>
<proteinExistence type="predicted"/>
<evidence type="ECO:0000259" key="1">
    <source>
        <dbReference type="PROSITE" id="PS50878"/>
    </source>
</evidence>
<organism evidence="2">
    <name type="scientific">Graphocephala atropunctata</name>
    <dbReference type="NCBI Taxonomy" id="36148"/>
    <lineage>
        <taxon>Eukaryota</taxon>
        <taxon>Metazoa</taxon>
        <taxon>Ecdysozoa</taxon>
        <taxon>Arthropoda</taxon>
        <taxon>Hexapoda</taxon>
        <taxon>Insecta</taxon>
        <taxon>Pterygota</taxon>
        <taxon>Neoptera</taxon>
        <taxon>Paraneoptera</taxon>
        <taxon>Hemiptera</taxon>
        <taxon>Auchenorrhyncha</taxon>
        <taxon>Membracoidea</taxon>
        <taxon>Cicadellidae</taxon>
        <taxon>Cicadellinae</taxon>
        <taxon>Cicadellini</taxon>
        <taxon>Graphocephala</taxon>
    </lineage>
</organism>
<dbReference type="Pfam" id="PF00078">
    <property type="entry name" value="RVT_1"/>
    <property type="match status" value="1"/>
</dbReference>
<reference evidence="2" key="1">
    <citation type="submission" date="2015-11" db="EMBL/GenBank/DDBJ databases">
        <title>De novo transcriptome assembly of four potential Pierce s Disease insect vectors from Arizona vineyards.</title>
        <authorList>
            <person name="Tassone E.E."/>
        </authorList>
    </citation>
    <scope>NUCLEOTIDE SEQUENCE</scope>
</reference>
<dbReference type="EMBL" id="GEBQ01029038">
    <property type="protein sequence ID" value="JAT10939.1"/>
    <property type="molecule type" value="Transcribed_RNA"/>
</dbReference>
<sequence>ATCLFLDFSKAFDCLNHEQLLQKLGNLGIRGKAQSWFRSYLTDRKMFVEINYTENNILQKCQSKTTDTQRGVPQGSVLGPVLFLLLTNDMPNWLGDICHTVMYADDTALTIANKSIATLQRNTTATFNKTKLFCTRNDLVLNEKKTVQMTFSNLRRDLNLTLPDLEIKNTTRHLGIIIDDKLSWKPQIDQLCKKLSAGNYVIRRIKQISGTDTAKVAYFALFESHLRYGIATWGGTSKTNLERVLINQKRAIRCLAGLNYRDSCREHFKNFKILTVVSLYIREVILHTVKTPQPRHSDLHQHNTRHASDFALPPHHLSLYKKKPSYKGAAYYNHLPEHLKNQPPHSFKKQLTLWLQERPFYTEEEFTNS</sequence>
<dbReference type="PANTHER" id="PTHR33332">
    <property type="entry name" value="REVERSE TRANSCRIPTASE DOMAIN-CONTAINING PROTEIN"/>
    <property type="match status" value="1"/>
</dbReference>
<protein>
    <recommendedName>
        <fullName evidence="1">Reverse transcriptase domain-containing protein</fullName>
    </recommendedName>
</protein>
<feature type="non-terminal residue" evidence="2">
    <location>
        <position position="1"/>
    </location>
</feature>
<evidence type="ECO:0000313" key="2">
    <source>
        <dbReference type="EMBL" id="JAT10939.1"/>
    </source>
</evidence>
<dbReference type="AlphaFoldDB" id="A0A1B6KHN8"/>
<dbReference type="InterPro" id="IPR000477">
    <property type="entry name" value="RT_dom"/>
</dbReference>
<gene>
    <name evidence="2" type="ORF">g.10871</name>
</gene>
<dbReference type="PROSITE" id="PS50878">
    <property type="entry name" value="RT_POL"/>
    <property type="match status" value="1"/>
</dbReference>
<accession>A0A1B6KHN8</accession>